<gene>
    <name evidence="2" type="ORF">ACFQ4R_07665</name>
</gene>
<dbReference type="InterPro" id="IPR050834">
    <property type="entry name" value="Glycosyltransf_2"/>
</dbReference>
<reference evidence="3" key="1">
    <citation type="journal article" date="2019" name="Int. J. Syst. Evol. Microbiol.">
        <title>The Global Catalogue of Microorganisms (GCM) 10K type strain sequencing project: providing services to taxonomists for standard genome sequencing and annotation.</title>
        <authorList>
            <consortium name="The Broad Institute Genomics Platform"/>
            <consortium name="The Broad Institute Genome Sequencing Center for Infectious Disease"/>
            <person name="Wu L."/>
            <person name="Ma J."/>
        </authorList>
    </citation>
    <scope>NUCLEOTIDE SEQUENCE [LARGE SCALE GENOMIC DNA]</scope>
    <source>
        <strain evidence="3">CCM 8937</strain>
    </source>
</reference>
<evidence type="ECO:0000259" key="1">
    <source>
        <dbReference type="Pfam" id="PF00535"/>
    </source>
</evidence>
<dbReference type="InterPro" id="IPR001173">
    <property type="entry name" value="Glyco_trans_2-like"/>
</dbReference>
<dbReference type="Gene3D" id="3.90.550.10">
    <property type="entry name" value="Spore Coat Polysaccharide Biosynthesis Protein SpsA, Chain A"/>
    <property type="match status" value="1"/>
</dbReference>
<dbReference type="RefSeq" id="WP_125651210.1">
    <property type="nucleotide sequence ID" value="NZ_JBHTOH010000076.1"/>
</dbReference>
<evidence type="ECO:0000313" key="3">
    <source>
        <dbReference type="Proteomes" id="UP001597191"/>
    </source>
</evidence>
<comment type="caution">
    <text evidence="2">The sequence shown here is derived from an EMBL/GenBank/DDBJ whole genome shotgun (WGS) entry which is preliminary data.</text>
</comment>
<dbReference type="Proteomes" id="UP001597191">
    <property type="component" value="Unassembled WGS sequence"/>
</dbReference>
<evidence type="ECO:0000313" key="2">
    <source>
        <dbReference type="EMBL" id="MFD1411459.1"/>
    </source>
</evidence>
<feature type="domain" description="Glycosyltransferase 2-like" evidence="1">
    <location>
        <begin position="5"/>
        <end position="141"/>
    </location>
</feature>
<keyword evidence="3" id="KW-1185">Reference proteome</keyword>
<dbReference type="InterPro" id="IPR029044">
    <property type="entry name" value="Nucleotide-diphossugar_trans"/>
</dbReference>
<dbReference type="Pfam" id="PF00535">
    <property type="entry name" value="Glycos_transf_2"/>
    <property type="match status" value="1"/>
</dbReference>
<dbReference type="PANTHER" id="PTHR43685">
    <property type="entry name" value="GLYCOSYLTRANSFERASE"/>
    <property type="match status" value="1"/>
</dbReference>
<protein>
    <submittedName>
        <fullName evidence="2">Glycosyltransferase family 2 protein</fullName>
    </submittedName>
</protein>
<dbReference type="EMBL" id="JBHTOH010000076">
    <property type="protein sequence ID" value="MFD1411459.1"/>
    <property type="molecule type" value="Genomic_DNA"/>
</dbReference>
<accession>A0ABW4BMJ9</accession>
<dbReference type="SUPFAM" id="SSF53448">
    <property type="entry name" value="Nucleotide-diphospho-sugar transferases"/>
    <property type="match status" value="1"/>
</dbReference>
<organism evidence="2 3">
    <name type="scientific">Lapidilactobacillus gannanensis</name>
    <dbReference type="NCBI Taxonomy" id="2486002"/>
    <lineage>
        <taxon>Bacteria</taxon>
        <taxon>Bacillati</taxon>
        <taxon>Bacillota</taxon>
        <taxon>Bacilli</taxon>
        <taxon>Lactobacillales</taxon>
        <taxon>Lactobacillaceae</taxon>
        <taxon>Lapidilactobacillus</taxon>
    </lineage>
</organism>
<name>A0ABW4BMJ9_9LACO</name>
<sequence>MNLVSIIIPVFNGEKTIERAINSCLNQTYQNIEVLVVDNCSTDESKKKVANCMKRDSRIKLLDCPIKGRSRARNVGLDQAKGDYIQLLDADDVLAVDKIKTAIQFFEENPEVLAYSTAVQYVKGDDTWTITPSISFKNELLVHNIFPINSIIYKSVSTRFKSDLEYDEDWLFWVDLFYTQLPLPKIDPTIGGSVYVTGVNTMSNTALMLYYEVIVRGMIKQSYPKNSVKICVSDLKKSITVHVLYSQDKISKQELIDASRFFGSINLVARCLIKLPGIGRRLIDQVNNLIQKENFK</sequence>
<proteinExistence type="predicted"/>
<dbReference type="CDD" id="cd00761">
    <property type="entry name" value="Glyco_tranf_GTA_type"/>
    <property type="match status" value="1"/>
</dbReference>
<dbReference type="PANTHER" id="PTHR43685:SF2">
    <property type="entry name" value="GLYCOSYLTRANSFERASE 2-LIKE DOMAIN-CONTAINING PROTEIN"/>
    <property type="match status" value="1"/>
</dbReference>